<feature type="transmembrane region" description="Helical" evidence="1">
    <location>
        <begin position="59"/>
        <end position="79"/>
    </location>
</feature>
<dbReference type="OrthoDB" id="2867639at2"/>
<protein>
    <submittedName>
        <fullName evidence="2">Uncharacterized protein</fullName>
    </submittedName>
</protein>
<evidence type="ECO:0000313" key="2">
    <source>
        <dbReference type="EMBL" id="SFF58471.1"/>
    </source>
</evidence>
<dbReference type="AlphaFoldDB" id="A0A1I2K041"/>
<gene>
    <name evidence="2" type="ORF">SAMN05216353_102182</name>
</gene>
<evidence type="ECO:0000256" key="1">
    <source>
        <dbReference type="SAM" id="Phobius"/>
    </source>
</evidence>
<reference evidence="3" key="1">
    <citation type="submission" date="2016-10" db="EMBL/GenBank/DDBJ databases">
        <authorList>
            <person name="Varghese N."/>
            <person name="Submissions S."/>
        </authorList>
    </citation>
    <scope>NUCLEOTIDE SEQUENCE [LARGE SCALE GENOMIC DNA]</scope>
    <source>
        <strain evidence="3">FP5</strain>
    </source>
</reference>
<keyword evidence="1" id="KW-0812">Transmembrane</keyword>
<organism evidence="2 3">
    <name type="scientific">Halobacillus alkaliphilus</name>
    <dbReference type="NCBI Taxonomy" id="396056"/>
    <lineage>
        <taxon>Bacteria</taxon>
        <taxon>Bacillati</taxon>
        <taxon>Bacillota</taxon>
        <taxon>Bacilli</taxon>
        <taxon>Bacillales</taxon>
        <taxon>Bacillaceae</taxon>
        <taxon>Halobacillus</taxon>
    </lineage>
</organism>
<dbReference type="EMBL" id="FOOG01000002">
    <property type="protein sequence ID" value="SFF58471.1"/>
    <property type="molecule type" value="Genomic_DNA"/>
</dbReference>
<dbReference type="Proteomes" id="UP000198897">
    <property type="component" value="Unassembled WGS sequence"/>
</dbReference>
<feature type="transmembrane region" description="Helical" evidence="1">
    <location>
        <begin position="85"/>
        <end position="108"/>
    </location>
</feature>
<evidence type="ECO:0000313" key="3">
    <source>
        <dbReference type="Proteomes" id="UP000198897"/>
    </source>
</evidence>
<proteinExistence type="predicted"/>
<keyword evidence="1" id="KW-1133">Transmembrane helix</keyword>
<accession>A0A1I2K041</accession>
<sequence>MEFFNAQSLIFDNNLIIAIIAINMTIIGLTSLAETKRIIGVDYGKFLVKRYRAFNRIRIYNILIGFALINVSSLFLMAVKTMEFRLINSLLLMISLGFAMYYFFAYIISENKLVRKQIYEDELQNLYYSSDSYDHQEADVLTDMSGGSRTNKKLSSNVINYFITYNSESQSAFADIFGPSSLLYDYSNKNIKKWKRKYSTFPYKYRKHSNGMFDISYEYFQLFRSSEHQDRWTLEILRLFDGDRRVNDCHDLLRFYNFTRVVTHLNLFGSNENIYRYKFLEYLTVFYYQAVAITYEEVQSLDREKLIEVEEYTFNELIDFFYHDEHNQRDSAFFKSADRIMREMILHNKYKGMLSEERLLFLFLEKSLERDSSKMQEVFTSILEEYHIHQDENEIPDNLKYNSVKQYIAAYRKPKDAGYGLTREDLFEGKFVTTQ</sequence>
<keyword evidence="3" id="KW-1185">Reference proteome</keyword>
<dbReference type="RefSeq" id="WP_089749777.1">
    <property type="nucleotide sequence ID" value="NZ_FOOG01000002.1"/>
</dbReference>
<name>A0A1I2K041_9BACI</name>
<feature type="transmembrane region" description="Helical" evidence="1">
    <location>
        <begin position="15"/>
        <end position="33"/>
    </location>
</feature>
<keyword evidence="1" id="KW-0472">Membrane</keyword>